<organism evidence="1 2">
    <name type="scientific">Dreissena polymorpha</name>
    <name type="common">Zebra mussel</name>
    <name type="synonym">Mytilus polymorpha</name>
    <dbReference type="NCBI Taxonomy" id="45954"/>
    <lineage>
        <taxon>Eukaryota</taxon>
        <taxon>Metazoa</taxon>
        <taxon>Spiralia</taxon>
        <taxon>Lophotrochozoa</taxon>
        <taxon>Mollusca</taxon>
        <taxon>Bivalvia</taxon>
        <taxon>Autobranchia</taxon>
        <taxon>Heteroconchia</taxon>
        <taxon>Euheterodonta</taxon>
        <taxon>Imparidentia</taxon>
        <taxon>Neoheterodontei</taxon>
        <taxon>Myida</taxon>
        <taxon>Dreissenoidea</taxon>
        <taxon>Dreissenidae</taxon>
        <taxon>Dreissena</taxon>
    </lineage>
</organism>
<dbReference type="AlphaFoldDB" id="A0A9D4DL25"/>
<comment type="caution">
    <text evidence="1">The sequence shown here is derived from an EMBL/GenBank/DDBJ whole genome shotgun (WGS) entry which is preliminary data.</text>
</comment>
<dbReference type="EMBL" id="JAIWYP010000010">
    <property type="protein sequence ID" value="KAH3749569.1"/>
    <property type="molecule type" value="Genomic_DNA"/>
</dbReference>
<evidence type="ECO:0000313" key="1">
    <source>
        <dbReference type="EMBL" id="KAH3749569.1"/>
    </source>
</evidence>
<protein>
    <submittedName>
        <fullName evidence="1">Uncharacterized protein</fullName>
    </submittedName>
</protein>
<proteinExistence type="predicted"/>
<reference evidence="1" key="1">
    <citation type="journal article" date="2019" name="bioRxiv">
        <title>The Genome of the Zebra Mussel, Dreissena polymorpha: A Resource for Invasive Species Research.</title>
        <authorList>
            <person name="McCartney M.A."/>
            <person name="Auch B."/>
            <person name="Kono T."/>
            <person name="Mallez S."/>
            <person name="Zhang Y."/>
            <person name="Obille A."/>
            <person name="Becker A."/>
            <person name="Abrahante J.E."/>
            <person name="Garbe J."/>
            <person name="Badalamenti J.P."/>
            <person name="Herman A."/>
            <person name="Mangelson H."/>
            <person name="Liachko I."/>
            <person name="Sullivan S."/>
            <person name="Sone E.D."/>
            <person name="Koren S."/>
            <person name="Silverstein K.A.T."/>
            <person name="Beckman K.B."/>
            <person name="Gohl D.M."/>
        </authorList>
    </citation>
    <scope>NUCLEOTIDE SEQUENCE</scope>
    <source>
        <strain evidence="1">Duluth1</strain>
        <tissue evidence="1">Whole animal</tissue>
    </source>
</reference>
<gene>
    <name evidence="1" type="ORF">DPMN_184070</name>
</gene>
<reference evidence="1" key="2">
    <citation type="submission" date="2020-11" db="EMBL/GenBank/DDBJ databases">
        <authorList>
            <person name="McCartney M.A."/>
            <person name="Auch B."/>
            <person name="Kono T."/>
            <person name="Mallez S."/>
            <person name="Becker A."/>
            <person name="Gohl D.M."/>
            <person name="Silverstein K.A.T."/>
            <person name="Koren S."/>
            <person name="Bechman K.B."/>
            <person name="Herman A."/>
            <person name="Abrahante J.E."/>
            <person name="Garbe J."/>
        </authorList>
    </citation>
    <scope>NUCLEOTIDE SEQUENCE</scope>
    <source>
        <strain evidence="1">Duluth1</strain>
        <tissue evidence="1">Whole animal</tissue>
    </source>
</reference>
<sequence>MTAFFLVHNPLVFKDILTFQDEFAKAGNVCNTFSAFPAADGALDFFTTQIWCAIASGLAEDN</sequence>
<name>A0A9D4DL25_DREPO</name>
<accession>A0A9D4DL25</accession>
<dbReference type="Proteomes" id="UP000828390">
    <property type="component" value="Unassembled WGS sequence"/>
</dbReference>
<keyword evidence="2" id="KW-1185">Reference proteome</keyword>
<evidence type="ECO:0000313" key="2">
    <source>
        <dbReference type="Proteomes" id="UP000828390"/>
    </source>
</evidence>